<sequence>MLAPGPKEATSQIPLPPDDMWDLPGGTAWVYYGAGHDRLTRPVIMADGFHVGPSDLEFAWEVLEFGAYPFLGELRRRGRDVVIVGFHERSASILDNSRTAQAAILQAVEERSGGAQLAVGGFSMGGLIARHALAKLESLRIDHQTALYWSYDSPHRGAWIPLSLQAFAHYTRRLDRRFSDQINSPASRELLWRHIDEWDAPPGQADDRKAFLAEMREIGEWPSIPRLIGVANGVSSGRGEPVEPGAVAFQGRGLSVVGTRLYAQQAGHCPPAAQLRVVSMEKPEVRTCGLPEIDGAPGGMLDGFGILADELNKLPAFFGFRSDARIRAHCFVPAVSAVAVRDLDRTEDLYVDIEALDPGESELDEFRLASQNEEHTLMTEELGSWIIERLP</sequence>
<reference evidence="1 2" key="1">
    <citation type="submission" date="2023-04" db="EMBL/GenBank/DDBJ databases">
        <title>Streptomyces chengmaiensis sp. nov. isolated from the stem of mangrove plant in Hainan.</title>
        <authorList>
            <person name="Huang X."/>
            <person name="Zhou S."/>
            <person name="Chu X."/>
            <person name="Xie Y."/>
            <person name="Lin Y."/>
        </authorList>
    </citation>
    <scope>NUCLEOTIDE SEQUENCE [LARGE SCALE GENOMIC DNA]</scope>
    <source>
        <strain evidence="1 2">HNM0663</strain>
    </source>
</reference>
<gene>
    <name evidence="1" type="ORF">QCN29_12875</name>
</gene>
<dbReference type="SUPFAM" id="SSF53474">
    <property type="entry name" value="alpha/beta-Hydrolases"/>
    <property type="match status" value="1"/>
</dbReference>
<dbReference type="EMBL" id="JARWBG010000012">
    <property type="protein sequence ID" value="MDH2389671.1"/>
    <property type="molecule type" value="Genomic_DNA"/>
</dbReference>
<evidence type="ECO:0000313" key="1">
    <source>
        <dbReference type="EMBL" id="MDH2389671.1"/>
    </source>
</evidence>
<proteinExistence type="predicted"/>
<dbReference type="InterPro" id="IPR029058">
    <property type="entry name" value="AB_hydrolase_fold"/>
</dbReference>
<evidence type="ECO:0008006" key="3">
    <source>
        <dbReference type="Google" id="ProtNLM"/>
    </source>
</evidence>
<name>A0ABT6HMT4_9ACTN</name>
<organism evidence="1 2">
    <name type="scientific">Streptomyces chengmaiensis</name>
    <dbReference type="NCBI Taxonomy" id="3040919"/>
    <lineage>
        <taxon>Bacteria</taxon>
        <taxon>Bacillati</taxon>
        <taxon>Actinomycetota</taxon>
        <taxon>Actinomycetes</taxon>
        <taxon>Kitasatosporales</taxon>
        <taxon>Streptomycetaceae</taxon>
        <taxon>Streptomyces</taxon>
    </lineage>
</organism>
<protein>
    <recommendedName>
        <fullName evidence="3">Alpha/beta hydrolase</fullName>
    </recommendedName>
</protein>
<comment type="caution">
    <text evidence="1">The sequence shown here is derived from an EMBL/GenBank/DDBJ whole genome shotgun (WGS) entry which is preliminary data.</text>
</comment>
<dbReference type="Proteomes" id="UP001223144">
    <property type="component" value="Unassembled WGS sequence"/>
</dbReference>
<evidence type="ECO:0000313" key="2">
    <source>
        <dbReference type="Proteomes" id="UP001223144"/>
    </source>
</evidence>
<accession>A0ABT6HMT4</accession>
<dbReference type="RefSeq" id="WP_279927995.1">
    <property type="nucleotide sequence ID" value="NZ_JARWBG010000012.1"/>
</dbReference>
<keyword evidence="2" id="KW-1185">Reference proteome</keyword>
<dbReference type="Gene3D" id="3.40.50.1820">
    <property type="entry name" value="alpha/beta hydrolase"/>
    <property type="match status" value="1"/>
</dbReference>